<dbReference type="SMART" id="SM00422">
    <property type="entry name" value="HTH_MERR"/>
    <property type="match status" value="1"/>
</dbReference>
<dbReference type="EMBL" id="JAAGLI010000280">
    <property type="protein sequence ID" value="NEA23122.1"/>
    <property type="molecule type" value="Genomic_DNA"/>
</dbReference>
<reference evidence="3 4" key="1">
    <citation type="submission" date="2020-01" db="EMBL/GenBank/DDBJ databases">
        <title>Insect and environment-associated Actinomycetes.</title>
        <authorList>
            <person name="Currrie C."/>
            <person name="Chevrette M."/>
            <person name="Carlson C."/>
            <person name="Stubbendieck R."/>
            <person name="Wendt-Pienkowski E."/>
        </authorList>
    </citation>
    <scope>NUCLEOTIDE SEQUENCE [LARGE SCALE GENOMIC DNA]</scope>
    <source>
        <strain evidence="3 4">SID10258</strain>
    </source>
</reference>
<dbReference type="Pfam" id="PF00376">
    <property type="entry name" value="MerR"/>
    <property type="match status" value="1"/>
</dbReference>
<feature type="domain" description="HTH merR-type" evidence="2">
    <location>
        <begin position="1"/>
        <end position="70"/>
    </location>
</feature>
<evidence type="ECO:0000313" key="4">
    <source>
        <dbReference type="Proteomes" id="UP000475532"/>
    </source>
</evidence>
<organism evidence="3 4">
    <name type="scientific">Actinomadura bangladeshensis</name>
    <dbReference type="NCBI Taxonomy" id="453573"/>
    <lineage>
        <taxon>Bacteria</taxon>
        <taxon>Bacillati</taxon>
        <taxon>Actinomycetota</taxon>
        <taxon>Actinomycetes</taxon>
        <taxon>Streptosporangiales</taxon>
        <taxon>Thermomonosporaceae</taxon>
        <taxon>Actinomadura</taxon>
    </lineage>
</organism>
<dbReference type="InterPro" id="IPR000551">
    <property type="entry name" value="MerR-type_HTH_dom"/>
</dbReference>
<dbReference type="InterPro" id="IPR047057">
    <property type="entry name" value="MerR_fam"/>
</dbReference>
<name>A0A6L9QDD9_9ACTN</name>
<dbReference type="PRINTS" id="PR00040">
    <property type="entry name" value="HTHMERR"/>
</dbReference>
<dbReference type="RefSeq" id="WP_163055312.1">
    <property type="nucleotide sequence ID" value="NZ_JAAGLI010000280.1"/>
</dbReference>
<dbReference type="Proteomes" id="UP000475532">
    <property type="component" value="Unassembled WGS sequence"/>
</dbReference>
<dbReference type="SUPFAM" id="SSF46955">
    <property type="entry name" value="Putative DNA-binding domain"/>
    <property type="match status" value="1"/>
</dbReference>
<accession>A0A6L9QDD9</accession>
<dbReference type="AlphaFoldDB" id="A0A6L9QDD9"/>
<dbReference type="PANTHER" id="PTHR30204:SF93">
    <property type="entry name" value="HTH MERR-TYPE DOMAIN-CONTAINING PROTEIN"/>
    <property type="match status" value="1"/>
</dbReference>
<dbReference type="PROSITE" id="PS50937">
    <property type="entry name" value="HTH_MERR_2"/>
    <property type="match status" value="1"/>
</dbReference>
<evidence type="ECO:0000313" key="3">
    <source>
        <dbReference type="EMBL" id="NEA23122.1"/>
    </source>
</evidence>
<protein>
    <submittedName>
        <fullName evidence="3">MerR family transcriptional regulator</fullName>
    </submittedName>
</protein>
<gene>
    <name evidence="3" type="ORF">G3I70_11535</name>
</gene>
<dbReference type="GO" id="GO:0003700">
    <property type="term" value="F:DNA-binding transcription factor activity"/>
    <property type="evidence" value="ECO:0007669"/>
    <property type="project" value="InterPro"/>
</dbReference>
<dbReference type="CDD" id="cd00592">
    <property type="entry name" value="HTH_MerR-like"/>
    <property type="match status" value="1"/>
</dbReference>
<dbReference type="InterPro" id="IPR009061">
    <property type="entry name" value="DNA-bd_dom_put_sf"/>
</dbReference>
<proteinExistence type="predicted"/>
<keyword evidence="1" id="KW-0238">DNA-binding</keyword>
<evidence type="ECO:0000256" key="1">
    <source>
        <dbReference type="ARBA" id="ARBA00023125"/>
    </source>
</evidence>
<dbReference type="GO" id="GO:0003677">
    <property type="term" value="F:DNA binding"/>
    <property type="evidence" value="ECO:0007669"/>
    <property type="project" value="UniProtKB-KW"/>
</dbReference>
<dbReference type="Gene3D" id="1.10.1660.10">
    <property type="match status" value="1"/>
</dbReference>
<evidence type="ECO:0000259" key="2">
    <source>
        <dbReference type="PROSITE" id="PS50937"/>
    </source>
</evidence>
<comment type="caution">
    <text evidence="3">The sequence shown here is derived from an EMBL/GenBank/DDBJ whole genome shotgun (WGS) entry which is preliminary data.</text>
</comment>
<dbReference type="PANTHER" id="PTHR30204">
    <property type="entry name" value="REDOX-CYCLING DRUG-SENSING TRANSCRIPTIONAL ACTIVATOR SOXR"/>
    <property type="match status" value="1"/>
</dbReference>
<sequence>MLTIGQLAAYAGVTVRAVRHYHQIGLLPEPERDASGYRRYGATAVVSLIKIRTLADAGVPLSRIDDLLAADAATFAEAVRRIDARLRDEIARLEAGRENIARLAAGDGLVLPPEIVSYLDRLRELGVSERMVEGERDGWILVTARWPDRVRELMPGKFAQLDDPRVVRLYRVLSELVDTDAADSPLLEEAADIMAGLAEEADAAGEADLGDMADEDLPFDLLEALAVESDPRAVRMVELMRERGWNGWVRTERLPQPPTRPTQPPDT</sequence>